<feature type="region of interest" description="Disordered" evidence="2">
    <location>
        <begin position="917"/>
        <end position="947"/>
    </location>
</feature>
<dbReference type="FunCoup" id="A0A2Y9QKB0">
    <property type="interactions" value="442"/>
</dbReference>
<dbReference type="CDD" id="cd23949">
    <property type="entry name" value="Niban-like"/>
    <property type="match status" value="1"/>
</dbReference>
<feature type="compositionally biased region" description="Basic and acidic residues" evidence="2">
    <location>
        <begin position="679"/>
        <end position="691"/>
    </location>
</feature>
<sequence>MWKRNRAACRELYMHEEQLRWGWSGARTGKTEATIKNFSPYYSRQYSVAFCNHVRSDVEQQRDLQSQFLKTKPPLEPGTVLYEAELSQFAEDIKKWKDRYIVVKNDFAVESYENKEAYQKGAAPKSRILPAGGKVLTSEEEYNSLSDRHFLDPVASSEKENAQPFVVLPKEFPVYLWQPFLRDAYFCFQEPTDQKKFSALLNDCIRHLNHDYMKQTTFEAQAFLEAVQFFRQEKGHYGSWEVITGDEVQILSNLVMEELLPTLQKDLLPKMKGKKNDRKRAWFSLLEEAYNLVQLQLSEGLSALKEECRSLTKGLEGTIRSDMDQIVNSKNFLTGKIKAMVAQPVERSCAESVQPFLASILEELMGPVSSGFSEVRSLFEKEVDELSQSFQTARDSAQLKEHLDQLMNLPLDSVKMEPCYIKVNLLQERLQDLRSRFRFPHVDLVVQRTQNCMQELMENAVFTFEQLLSPHLQGEASKTAVCIEKVKLRVLKQYDYDSSTNRKKIFQEALVQITLPTVQKALASTCKPELQKYEQFIFADHTNMIQVENVYEEILYQTLLDETLKVIKEAAVLKKHNLFEDNVTLPSESVSSLTDLKTPTGSNQASPARRASAVLPGVLDSESLGNEVFQEPEEEQQPGAPSPLAEEESTSLPVSSPPSAGDGQVVVSSISGPGNLVATEDKTETLDKNSAELEFGEIPEEEDPAHEEPESVSASGSLKELRKLLTVTVEVPVESAVVIEKDIPEETLLPQEDEKEEEKPQIYTEAHEVAASHQDHCEEDEVNEREAHLSSTEASGMEWGSFPEASGSAPEPACGRLTEGASCPGPTGEQMEAGELPERASKLFHEEGGAQCALEGEASAGEDCILSSDHVHPSESQVSEEMMEGKISTGQREVSVDTEASKVASVHACQWVVENAPNTSSLGAHENNVKEREGCLESSPGQLVEEE</sequence>
<feature type="region of interest" description="Disordered" evidence="2">
    <location>
        <begin position="768"/>
        <end position="838"/>
    </location>
</feature>
<reference evidence="5" key="1">
    <citation type="submission" date="2025-08" db="UniProtKB">
        <authorList>
            <consortium name="RefSeq"/>
        </authorList>
    </citation>
    <scope>IDENTIFICATION</scope>
</reference>
<feature type="compositionally biased region" description="Acidic residues" evidence="2">
    <location>
        <begin position="694"/>
        <end position="705"/>
    </location>
</feature>
<dbReference type="Pfam" id="PF26089">
    <property type="entry name" value="PH_Niban2"/>
    <property type="match status" value="1"/>
</dbReference>
<dbReference type="Pfam" id="PF26086">
    <property type="entry name" value="Niban2"/>
    <property type="match status" value="1"/>
</dbReference>
<feature type="compositionally biased region" description="Polar residues" evidence="2">
    <location>
        <begin position="589"/>
        <end position="606"/>
    </location>
</feature>
<dbReference type="AlphaFoldDB" id="A0A2Y9QKB0"/>
<dbReference type="GeneID" id="101357700"/>
<comment type="similarity">
    <text evidence="1">Belongs to the Niban family.</text>
</comment>
<feature type="domain" description="Niban 1/2/3" evidence="3">
    <location>
        <begin position="348"/>
        <end position="516"/>
    </location>
</feature>
<accession>A0A2Y9QKB0</accession>
<protein>
    <submittedName>
        <fullName evidence="5">Protein Niban 1 isoform X1</fullName>
    </submittedName>
</protein>
<name>A0A2Y9QKB0_TRIMA</name>
<evidence type="ECO:0000256" key="1">
    <source>
        <dbReference type="ARBA" id="ARBA00010251"/>
    </source>
</evidence>
<evidence type="ECO:0000313" key="5">
    <source>
        <dbReference type="RefSeq" id="XP_023583890.1"/>
    </source>
</evidence>
<dbReference type="InterPro" id="IPR026088">
    <property type="entry name" value="Niban-like"/>
</dbReference>
<gene>
    <name evidence="5" type="primary">NIBAN1</name>
</gene>
<dbReference type="InParanoid" id="A0A2Y9QKB0"/>
<feature type="region of interest" description="Disordered" evidence="2">
    <location>
        <begin position="629"/>
        <end position="718"/>
    </location>
</feature>
<proteinExistence type="inferred from homology"/>
<evidence type="ECO:0000256" key="2">
    <source>
        <dbReference type="SAM" id="MobiDB-lite"/>
    </source>
</evidence>
<dbReference type="OrthoDB" id="9010513at2759"/>
<dbReference type="PANTHER" id="PTHR14392">
    <property type="entry name" value="NIBAN FAMILY MEMBER"/>
    <property type="match status" value="1"/>
</dbReference>
<dbReference type="InterPro" id="IPR059060">
    <property type="entry name" value="Niban_1/2/3_dom"/>
</dbReference>
<dbReference type="Proteomes" id="UP000248480">
    <property type="component" value="Unplaced"/>
</dbReference>
<feature type="region of interest" description="Disordered" evidence="2">
    <location>
        <begin position="863"/>
        <end position="893"/>
    </location>
</feature>
<evidence type="ECO:0000313" key="4">
    <source>
        <dbReference type="Proteomes" id="UP000248480"/>
    </source>
</evidence>
<evidence type="ECO:0000259" key="3">
    <source>
        <dbReference type="Pfam" id="PF26086"/>
    </source>
</evidence>
<dbReference type="RefSeq" id="XP_023583890.1">
    <property type="nucleotide sequence ID" value="XM_023728122.1"/>
</dbReference>
<dbReference type="PANTHER" id="PTHR14392:SF3">
    <property type="entry name" value="PROTEIN NIBAN 1"/>
    <property type="match status" value="1"/>
</dbReference>
<feature type="region of interest" description="Disordered" evidence="2">
    <location>
        <begin position="589"/>
        <end position="611"/>
    </location>
</feature>
<organism evidence="4 5">
    <name type="scientific">Trichechus manatus latirostris</name>
    <name type="common">Florida manatee</name>
    <dbReference type="NCBI Taxonomy" id="127582"/>
    <lineage>
        <taxon>Eukaryota</taxon>
        <taxon>Metazoa</taxon>
        <taxon>Chordata</taxon>
        <taxon>Craniata</taxon>
        <taxon>Vertebrata</taxon>
        <taxon>Euteleostomi</taxon>
        <taxon>Mammalia</taxon>
        <taxon>Eutheria</taxon>
        <taxon>Afrotheria</taxon>
        <taxon>Sirenia</taxon>
        <taxon>Trichechidae</taxon>
        <taxon>Trichechus</taxon>
    </lineage>
</organism>
<dbReference type="CTD" id="116496"/>
<keyword evidence="4" id="KW-1185">Reference proteome</keyword>